<name>A0ACB9CEF1_9ASTR</name>
<dbReference type="Proteomes" id="UP001056120">
    <property type="component" value="Linkage Group LG21"/>
</dbReference>
<gene>
    <name evidence="1" type="ORF">L1987_63832</name>
</gene>
<reference evidence="2" key="1">
    <citation type="journal article" date="2022" name="Mol. Ecol. Resour.">
        <title>The genomes of chicory, endive, great burdock and yacon provide insights into Asteraceae palaeo-polyploidization history and plant inulin production.</title>
        <authorList>
            <person name="Fan W."/>
            <person name="Wang S."/>
            <person name="Wang H."/>
            <person name="Wang A."/>
            <person name="Jiang F."/>
            <person name="Liu H."/>
            <person name="Zhao H."/>
            <person name="Xu D."/>
            <person name="Zhang Y."/>
        </authorList>
    </citation>
    <scope>NUCLEOTIDE SEQUENCE [LARGE SCALE GENOMIC DNA]</scope>
    <source>
        <strain evidence="2">cv. Yunnan</strain>
    </source>
</reference>
<sequence>MSKHLCNLNNAITNQLHFLVQPQLAKEEGFYGQRAVNDMAHQPVWRPQRGLPKQAVTVSNWFINARVRVWKPMVEEVHTLETRQLPKTSSDVQDLRNSFPSCPPKRAKNDNKYSDHHMMEGNKEHMNFYDSFSIYSASANRGVSLTLGLHQNNATVSPWTTNGSSQRFVIGSLDGQNREIIGGQFLHEFGDGLLIKEGSSVKATGRIAQIQVNGVQRYRVILSVLRAFDNRQRKTVMSSSNAHRKQERWGKGAKQR</sequence>
<reference evidence="1 2" key="2">
    <citation type="journal article" date="2022" name="Mol. Ecol. Resour.">
        <title>The genomes of chicory, endive, great burdock and yacon provide insights into Asteraceae paleo-polyploidization history and plant inulin production.</title>
        <authorList>
            <person name="Fan W."/>
            <person name="Wang S."/>
            <person name="Wang H."/>
            <person name="Wang A."/>
            <person name="Jiang F."/>
            <person name="Liu H."/>
            <person name="Zhao H."/>
            <person name="Xu D."/>
            <person name="Zhang Y."/>
        </authorList>
    </citation>
    <scope>NUCLEOTIDE SEQUENCE [LARGE SCALE GENOMIC DNA]</scope>
    <source>
        <strain evidence="2">cv. Yunnan</strain>
        <tissue evidence="1">Leaves</tissue>
    </source>
</reference>
<organism evidence="1 2">
    <name type="scientific">Smallanthus sonchifolius</name>
    <dbReference type="NCBI Taxonomy" id="185202"/>
    <lineage>
        <taxon>Eukaryota</taxon>
        <taxon>Viridiplantae</taxon>
        <taxon>Streptophyta</taxon>
        <taxon>Embryophyta</taxon>
        <taxon>Tracheophyta</taxon>
        <taxon>Spermatophyta</taxon>
        <taxon>Magnoliopsida</taxon>
        <taxon>eudicotyledons</taxon>
        <taxon>Gunneridae</taxon>
        <taxon>Pentapetalae</taxon>
        <taxon>asterids</taxon>
        <taxon>campanulids</taxon>
        <taxon>Asterales</taxon>
        <taxon>Asteraceae</taxon>
        <taxon>Asteroideae</taxon>
        <taxon>Heliantheae alliance</taxon>
        <taxon>Millerieae</taxon>
        <taxon>Smallanthus</taxon>
    </lineage>
</organism>
<protein>
    <submittedName>
        <fullName evidence="1">Uncharacterized protein</fullName>
    </submittedName>
</protein>
<dbReference type="EMBL" id="CM042038">
    <property type="protein sequence ID" value="KAI3732625.1"/>
    <property type="molecule type" value="Genomic_DNA"/>
</dbReference>
<accession>A0ACB9CEF1</accession>
<evidence type="ECO:0000313" key="1">
    <source>
        <dbReference type="EMBL" id="KAI3732625.1"/>
    </source>
</evidence>
<keyword evidence="2" id="KW-1185">Reference proteome</keyword>
<proteinExistence type="predicted"/>
<evidence type="ECO:0000313" key="2">
    <source>
        <dbReference type="Proteomes" id="UP001056120"/>
    </source>
</evidence>
<comment type="caution">
    <text evidence="1">The sequence shown here is derived from an EMBL/GenBank/DDBJ whole genome shotgun (WGS) entry which is preliminary data.</text>
</comment>